<dbReference type="InterPro" id="IPR003033">
    <property type="entry name" value="SCP2_sterol-bd_dom"/>
</dbReference>
<dbReference type="SUPFAM" id="SSF55718">
    <property type="entry name" value="SCP-like"/>
    <property type="match status" value="1"/>
</dbReference>
<comment type="caution">
    <text evidence="2">The sequence shown here is derived from an EMBL/GenBank/DDBJ whole genome shotgun (WGS) entry which is preliminary data.</text>
</comment>
<dbReference type="Gene3D" id="3.30.1050.10">
    <property type="entry name" value="SCP2 sterol-binding domain"/>
    <property type="match status" value="1"/>
</dbReference>
<dbReference type="InterPro" id="IPR036527">
    <property type="entry name" value="SCP2_sterol-bd_dom_sf"/>
</dbReference>
<dbReference type="EMBL" id="SMRS01000003">
    <property type="protein sequence ID" value="KAA0875503.1"/>
    <property type="molecule type" value="Genomic_DNA"/>
</dbReference>
<evidence type="ECO:0000313" key="3">
    <source>
        <dbReference type="Proteomes" id="UP000325302"/>
    </source>
</evidence>
<organism evidence="2 3">
    <name type="scientific">Nitrincola tapanii</name>
    <dbReference type="NCBI Taxonomy" id="1708751"/>
    <lineage>
        <taxon>Bacteria</taxon>
        <taxon>Pseudomonadati</taxon>
        <taxon>Pseudomonadota</taxon>
        <taxon>Gammaproteobacteria</taxon>
        <taxon>Oceanospirillales</taxon>
        <taxon>Oceanospirillaceae</taxon>
        <taxon>Nitrincola</taxon>
    </lineage>
</organism>
<reference evidence="2 3" key="1">
    <citation type="submission" date="2019-03" db="EMBL/GenBank/DDBJ databases">
        <title>Nitrincola sp. nov. isolated from an Indian soda lake.</title>
        <authorList>
            <person name="Joshi A."/>
            <person name="Thite S.V."/>
            <person name="Joseph N."/>
            <person name="Dhotre D."/>
            <person name="Moorthy M."/>
            <person name="Shouche Y.S."/>
        </authorList>
    </citation>
    <scope>NUCLEOTIDE SEQUENCE [LARGE SCALE GENOMIC DNA]</scope>
    <source>
        <strain evidence="2 3">MEB193</strain>
    </source>
</reference>
<keyword evidence="3" id="KW-1185">Reference proteome</keyword>
<dbReference type="AlphaFoldDB" id="A0A5A9W4Q0"/>
<gene>
    <name evidence="2" type="ORF">E1H14_04720</name>
</gene>
<dbReference type="Pfam" id="PF02036">
    <property type="entry name" value="SCP2"/>
    <property type="match status" value="1"/>
</dbReference>
<dbReference type="Proteomes" id="UP000325302">
    <property type="component" value="Unassembled WGS sequence"/>
</dbReference>
<feature type="domain" description="SCP2" evidence="1">
    <location>
        <begin position="19"/>
        <end position="101"/>
    </location>
</feature>
<proteinExistence type="predicted"/>
<accession>A0A5A9W4Q0</accession>
<evidence type="ECO:0000313" key="2">
    <source>
        <dbReference type="EMBL" id="KAA0875503.1"/>
    </source>
</evidence>
<protein>
    <submittedName>
        <fullName evidence="2">SCP2 sterol-binding domain-containing protein</fullName>
    </submittedName>
</protein>
<dbReference type="OrthoDB" id="9809312at2"/>
<sequence>MTLSKVIEKLPSRFNASHAGDLQAVFQFELEDADAFFIQIQASQCQTHLGTHPDPSITLFMDEATLLRVISGEQDGMSAFMKGQLRAEGNVMLATRLGKLFSAAS</sequence>
<evidence type="ECO:0000259" key="1">
    <source>
        <dbReference type="Pfam" id="PF02036"/>
    </source>
</evidence>
<name>A0A5A9W4Q0_9GAMM</name>